<name>A0AA40DH69_9PEZI</name>
<organism evidence="2 3">
    <name type="scientific">Lasiosphaeria miniovina</name>
    <dbReference type="NCBI Taxonomy" id="1954250"/>
    <lineage>
        <taxon>Eukaryota</taxon>
        <taxon>Fungi</taxon>
        <taxon>Dikarya</taxon>
        <taxon>Ascomycota</taxon>
        <taxon>Pezizomycotina</taxon>
        <taxon>Sordariomycetes</taxon>
        <taxon>Sordariomycetidae</taxon>
        <taxon>Sordariales</taxon>
        <taxon>Lasiosphaeriaceae</taxon>
        <taxon>Lasiosphaeria</taxon>
    </lineage>
</organism>
<comment type="caution">
    <text evidence="2">The sequence shown here is derived from an EMBL/GenBank/DDBJ whole genome shotgun (WGS) entry which is preliminary data.</text>
</comment>
<reference evidence="2" key="1">
    <citation type="submission" date="2023-06" db="EMBL/GenBank/DDBJ databases">
        <title>Genome-scale phylogeny and comparative genomics of the fungal order Sordariales.</title>
        <authorList>
            <consortium name="Lawrence Berkeley National Laboratory"/>
            <person name="Hensen N."/>
            <person name="Bonometti L."/>
            <person name="Westerberg I."/>
            <person name="Brannstrom I.O."/>
            <person name="Guillou S."/>
            <person name="Cros-Aarteil S."/>
            <person name="Calhoun S."/>
            <person name="Haridas S."/>
            <person name="Kuo A."/>
            <person name="Mondo S."/>
            <person name="Pangilinan J."/>
            <person name="Riley R."/>
            <person name="LaButti K."/>
            <person name="Andreopoulos B."/>
            <person name="Lipzen A."/>
            <person name="Chen C."/>
            <person name="Yanf M."/>
            <person name="Daum C."/>
            <person name="Ng V."/>
            <person name="Clum A."/>
            <person name="Steindorff A."/>
            <person name="Ohm R."/>
            <person name="Martin F."/>
            <person name="Silar P."/>
            <person name="Natvig D."/>
            <person name="Lalanne C."/>
            <person name="Gautier V."/>
            <person name="Ament-velasquez S.L."/>
            <person name="Kruys A."/>
            <person name="Hutchinson M.I."/>
            <person name="Powell A.J."/>
            <person name="Barry K."/>
            <person name="Miller A.N."/>
            <person name="Grigoriev I.V."/>
            <person name="Debuchy R."/>
            <person name="Gladieux P."/>
            <person name="Thoren M.H."/>
            <person name="Johannesson H."/>
        </authorList>
    </citation>
    <scope>NUCLEOTIDE SEQUENCE</scope>
    <source>
        <strain evidence="2">SMH2392-1A</strain>
    </source>
</reference>
<dbReference type="RefSeq" id="XP_060289854.1">
    <property type="nucleotide sequence ID" value="XM_060442962.1"/>
</dbReference>
<protein>
    <submittedName>
        <fullName evidence="2">Uncharacterized protein</fullName>
    </submittedName>
</protein>
<proteinExistence type="predicted"/>
<keyword evidence="1" id="KW-0812">Transmembrane</keyword>
<keyword evidence="1" id="KW-0472">Membrane</keyword>
<dbReference type="GeneID" id="85326232"/>
<keyword evidence="3" id="KW-1185">Reference proteome</keyword>
<dbReference type="EMBL" id="JAUIRO010000008">
    <property type="protein sequence ID" value="KAK0702995.1"/>
    <property type="molecule type" value="Genomic_DNA"/>
</dbReference>
<keyword evidence="1" id="KW-1133">Transmembrane helix</keyword>
<accession>A0AA40DH69</accession>
<dbReference type="AlphaFoldDB" id="A0AA40DH69"/>
<dbReference type="Proteomes" id="UP001172101">
    <property type="component" value="Unassembled WGS sequence"/>
</dbReference>
<gene>
    <name evidence="2" type="ORF">B0T26DRAFT_729524</name>
</gene>
<evidence type="ECO:0000256" key="1">
    <source>
        <dbReference type="SAM" id="Phobius"/>
    </source>
</evidence>
<feature type="transmembrane region" description="Helical" evidence="1">
    <location>
        <begin position="53"/>
        <end position="71"/>
    </location>
</feature>
<feature type="transmembrane region" description="Helical" evidence="1">
    <location>
        <begin position="24"/>
        <end position="46"/>
    </location>
</feature>
<evidence type="ECO:0000313" key="2">
    <source>
        <dbReference type="EMBL" id="KAK0702995.1"/>
    </source>
</evidence>
<sequence>MVRHLISVQFSEDCAFEPHVGRSFFFVFSRLNASLYSFVPVLIHFWETLRAQVFGAHIVLSLLVAFIEFQFHNGNTAPL</sequence>
<evidence type="ECO:0000313" key="3">
    <source>
        <dbReference type="Proteomes" id="UP001172101"/>
    </source>
</evidence>